<dbReference type="InterPro" id="IPR050128">
    <property type="entry name" value="Sulfate_adenylyltrnsfr_sub2"/>
</dbReference>
<dbReference type="InterPro" id="IPR014729">
    <property type="entry name" value="Rossmann-like_a/b/a_fold"/>
</dbReference>
<evidence type="ECO:0000313" key="2">
    <source>
        <dbReference type="EMBL" id="MCU6695611.1"/>
    </source>
</evidence>
<dbReference type="Proteomes" id="UP001652461">
    <property type="component" value="Unassembled WGS sequence"/>
</dbReference>
<feature type="domain" description="Phosphoadenosine phosphosulphate reductase" evidence="1">
    <location>
        <begin position="46"/>
        <end position="112"/>
    </location>
</feature>
<dbReference type="PANTHER" id="PTHR43196">
    <property type="entry name" value="SULFATE ADENYLYLTRANSFERASE SUBUNIT 2"/>
    <property type="match status" value="1"/>
</dbReference>
<protein>
    <submittedName>
        <fullName evidence="2">Phosphoadenosine phosphosulfate reductase family protein</fullName>
    </submittedName>
</protein>
<sequence length="368" mass="43195">MAYLLSETFKFPKDNFESMKYQPYELKPNFSMYRIYEWHRYWDGKIYLSFSGGLDSTVLGYLICEAYVKYGLPGKIPLVFCDTGMEFPEIREFVTYYIEWLKEKFPQLELELVKLHPEHSFRWVCENKGFPIISKETAGKIKKLRHGKLGERYRNYLLNGDERGKFGMLSKKWQYLADTTRIPEDISDVCCEILKKKPFKKYVKETGRYPFMGITQDESFRRENQYNHTGCNVYDGSTIKSQPIGFWTKQDILRYKVEKEIPICSVYGCCIKNKQGVYVLTGEQRTGCVVCGFGCHLESEPNRIQRLRASDNERHRTMCERTLQITNNGVTYMQALNDCGIPTTTWELEGQMNIYDFPEFLPDAENIG</sequence>
<dbReference type="EMBL" id="JAOQKC010000002">
    <property type="protein sequence ID" value="MCU6695611.1"/>
    <property type="molecule type" value="Genomic_DNA"/>
</dbReference>
<feature type="domain" description="Phosphoadenosine phosphosulphate reductase" evidence="1">
    <location>
        <begin position="173"/>
        <end position="267"/>
    </location>
</feature>
<evidence type="ECO:0000313" key="3">
    <source>
        <dbReference type="Proteomes" id="UP001652461"/>
    </source>
</evidence>
<evidence type="ECO:0000259" key="1">
    <source>
        <dbReference type="Pfam" id="PF01507"/>
    </source>
</evidence>
<name>A0ABT2RTG7_9FIRM</name>
<comment type="caution">
    <text evidence="2">The sequence shown here is derived from an EMBL/GenBank/DDBJ whole genome shotgun (WGS) entry which is preliminary data.</text>
</comment>
<organism evidence="2 3">
    <name type="scientific">Laedolimicola ammoniilytica</name>
    <dbReference type="NCBI Taxonomy" id="2981771"/>
    <lineage>
        <taxon>Bacteria</taxon>
        <taxon>Bacillati</taxon>
        <taxon>Bacillota</taxon>
        <taxon>Clostridia</taxon>
        <taxon>Lachnospirales</taxon>
        <taxon>Lachnospiraceae</taxon>
        <taxon>Laedolimicola</taxon>
    </lineage>
</organism>
<dbReference type="SUPFAM" id="SSF52402">
    <property type="entry name" value="Adenine nucleotide alpha hydrolases-like"/>
    <property type="match status" value="1"/>
</dbReference>
<proteinExistence type="predicted"/>
<dbReference type="RefSeq" id="WP_262670584.1">
    <property type="nucleotide sequence ID" value="NZ_JAOQKC010000002.1"/>
</dbReference>
<dbReference type="InterPro" id="IPR002500">
    <property type="entry name" value="PAPS_reduct_dom"/>
</dbReference>
<reference evidence="2 3" key="1">
    <citation type="journal article" date="2021" name="ISME Commun">
        <title>Automated analysis of genomic sequences facilitates high-throughput and comprehensive description of bacteria.</title>
        <authorList>
            <person name="Hitch T.C.A."/>
        </authorList>
    </citation>
    <scope>NUCLEOTIDE SEQUENCE [LARGE SCALE GENOMIC DNA]</scope>
    <source>
        <strain evidence="2 3">Sanger_04</strain>
    </source>
</reference>
<dbReference type="Gene3D" id="3.40.50.620">
    <property type="entry name" value="HUPs"/>
    <property type="match status" value="1"/>
</dbReference>
<keyword evidence="3" id="KW-1185">Reference proteome</keyword>
<dbReference type="Pfam" id="PF01507">
    <property type="entry name" value="PAPS_reduct"/>
    <property type="match status" value="2"/>
</dbReference>
<accession>A0ABT2RTG7</accession>
<dbReference type="PANTHER" id="PTHR43196:SF2">
    <property type="entry name" value="PHOSPHOADENOSINE PHOSPHOSULFATE REDUCTASE"/>
    <property type="match status" value="1"/>
</dbReference>
<gene>
    <name evidence="2" type="ORF">OCV63_01705</name>
</gene>